<evidence type="ECO:0000256" key="1">
    <source>
        <dbReference type="ARBA" id="ARBA00003109"/>
    </source>
</evidence>
<comment type="similarity">
    <text evidence="5">Belongs to the class-IV pyridoxal-phosphate-dependent aminotransferase family.</text>
</comment>
<dbReference type="CDD" id="cd01558">
    <property type="entry name" value="D-AAT_like"/>
    <property type="match status" value="1"/>
</dbReference>
<dbReference type="InterPro" id="IPR043131">
    <property type="entry name" value="BCAT-like_N"/>
</dbReference>
<comment type="caution">
    <text evidence="12">The sequence shown here is derived from an EMBL/GenBank/DDBJ whole genome shotgun (WGS) entry which is preliminary data.</text>
</comment>
<reference evidence="12 13" key="1">
    <citation type="submission" date="2024-03" db="EMBL/GenBank/DDBJ databases">
        <title>Community enrichment and isolation of bacterial strains for fucoidan degradation.</title>
        <authorList>
            <person name="Sichert A."/>
        </authorList>
    </citation>
    <scope>NUCLEOTIDE SEQUENCE [LARGE SCALE GENOMIC DNA]</scope>
    <source>
        <strain evidence="12 13">AS62</strain>
    </source>
</reference>
<keyword evidence="13" id="KW-1185">Reference proteome</keyword>
<name>A0ABU9T591_9HYPH</name>
<evidence type="ECO:0000256" key="4">
    <source>
        <dbReference type="ARBA" id="ARBA00005072"/>
    </source>
</evidence>
<comment type="pathway">
    <text evidence="3">Amino-acid biosynthesis; L-valine biosynthesis; L-valine from pyruvate: step 4/4.</text>
</comment>
<dbReference type="PANTHER" id="PTHR42743:SF11">
    <property type="entry name" value="AMINODEOXYCHORISMATE LYASE"/>
    <property type="match status" value="1"/>
</dbReference>
<dbReference type="InterPro" id="IPR036038">
    <property type="entry name" value="Aminotransferase-like"/>
</dbReference>
<evidence type="ECO:0000256" key="8">
    <source>
        <dbReference type="ARBA" id="ARBA00023304"/>
    </source>
</evidence>
<dbReference type="Pfam" id="PF01063">
    <property type="entry name" value="Aminotran_4"/>
    <property type="match status" value="1"/>
</dbReference>
<dbReference type="SUPFAM" id="SSF56752">
    <property type="entry name" value="D-aminoacid aminotransferase-like PLP-dependent enzymes"/>
    <property type="match status" value="1"/>
</dbReference>
<proteinExistence type="inferred from homology"/>
<dbReference type="Gene3D" id="3.30.470.10">
    <property type="match status" value="1"/>
</dbReference>
<evidence type="ECO:0000313" key="13">
    <source>
        <dbReference type="Proteomes" id="UP001477870"/>
    </source>
</evidence>
<dbReference type="InterPro" id="IPR050571">
    <property type="entry name" value="Class-IV_PLP-Dep_Aminotrnsfr"/>
</dbReference>
<comment type="function">
    <text evidence="1">Acts on leucine, isoleucine and valine.</text>
</comment>
<evidence type="ECO:0000256" key="3">
    <source>
        <dbReference type="ARBA" id="ARBA00004931"/>
    </source>
</evidence>
<evidence type="ECO:0000256" key="6">
    <source>
        <dbReference type="ARBA" id="ARBA00013053"/>
    </source>
</evidence>
<dbReference type="EC" id="2.6.1.42" evidence="6"/>
<evidence type="ECO:0000313" key="12">
    <source>
        <dbReference type="EMBL" id="MEM5500913.1"/>
    </source>
</evidence>
<protein>
    <recommendedName>
        <fullName evidence="7">Probable branched-chain-amino-acid aminotransferase</fullName>
        <ecNumber evidence="6">2.6.1.42</ecNumber>
    </recommendedName>
</protein>
<accession>A0ABU9T591</accession>
<comment type="pathway">
    <text evidence="2">Amino-acid biosynthesis; L-isoleucine biosynthesis; L-isoleucine from 2-oxobutanoate: step 4/4.</text>
</comment>
<sequence>MSRIAYVNGCYVPHNQAAVHIEDRGYQFADGVYEVCEIADGYIIDMTRHLGRLNRSLSELQMAWPVDKKAFVRIVKEVVIRNRVRNGLVYIQVSRGVAKRDHVFPSASVKSALVITARRSDPAQADAKAQTGVGVITVPENRWDRVDIKTVGLLPNVLAKQKAKEQGAAEAWFVDEDGMVKEGGSTNAWIVTQDGTLVTRPADHGILRGITRTTAIDAAEKLGLKVEERHFSVDEAKNAREAFITAATTILIPVVSIDGDSVANGHAGSITEQLRFQFRIEAEKTSVYR</sequence>
<organism evidence="12 13">
    <name type="scientific">Ahrensia kielensis</name>
    <dbReference type="NCBI Taxonomy" id="76980"/>
    <lineage>
        <taxon>Bacteria</taxon>
        <taxon>Pseudomonadati</taxon>
        <taxon>Pseudomonadota</taxon>
        <taxon>Alphaproteobacteria</taxon>
        <taxon>Hyphomicrobiales</taxon>
        <taxon>Ahrensiaceae</taxon>
        <taxon>Ahrensia</taxon>
    </lineage>
</organism>
<comment type="pathway">
    <text evidence="4">Amino-acid biosynthesis; L-leucine biosynthesis; L-leucine from 3-methyl-2-oxobutanoate: step 4/4.</text>
</comment>
<evidence type="ECO:0000256" key="11">
    <source>
        <dbReference type="ARBA" id="ARBA00049229"/>
    </source>
</evidence>
<dbReference type="PANTHER" id="PTHR42743">
    <property type="entry name" value="AMINO-ACID AMINOTRANSFERASE"/>
    <property type="match status" value="1"/>
</dbReference>
<comment type="catalytic activity">
    <reaction evidence="10">
        <text>L-isoleucine + 2-oxoglutarate = (S)-3-methyl-2-oxopentanoate + L-glutamate</text>
        <dbReference type="Rhea" id="RHEA:24801"/>
        <dbReference type="ChEBI" id="CHEBI:16810"/>
        <dbReference type="ChEBI" id="CHEBI:29985"/>
        <dbReference type="ChEBI" id="CHEBI:35146"/>
        <dbReference type="ChEBI" id="CHEBI:58045"/>
        <dbReference type="EC" id="2.6.1.42"/>
    </reaction>
</comment>
<keyword evidence="8" id="KW-0100">Branched-chain amino acid biosynthesis</keyword>
<dbReference type="EMBL" id="JBBMQO010000002">
    <property type="protein sequence ID" value="MEM5500913.1"/>
    <property type="molecule type" value="Genomic_DNA"/>
</dbReference>
<evidence type="ECO:0000256" key="9">
    <source>
        <dbReference type="ARBA" id="ARBA00048212"/>
    </source>
</evidence>
<gene>
    <name evidence="12" type="ORF">WNY59_04860</name>
</gene>
<dbReference type="InterPro" id="IPR043132">
    <property type="entry name" value="BCAT-like_C"/>
</dbReference>
<evidence type="ECO:0000256" key="2">
    <source>
        <dbReference type="ARBA" id="ARBA00004824"/>
    </source>
</evidence>
<evidence type="ECO:0000256" key="7">
    <source>
        <dbReference type="ARBA" id="ARBA00014472"/>
    </source>
</evidence>
<dbReference type="Proteomes" id="UP001477870">
    <property type="component" value="Unassembled WGS sequence"/>
</dbReference>
<dbReference type="NCBIfam" id="NF005209">
    <property type="entry name" value="PRK06680.1"/>
    <property type="match status" value="1"/>
</dbReference>
<dbReference type="RefSeq" id="WP_342847296.1">
    <property type="nucleotide sequence ID" value="NZ_JBBMQO010000002.1"/>
</dbReference>
<evidence type="ECO:0000256" key="5">
    <source>
        <dbReference type="ARBA" id="ARBA00009320"/>
    </source>
</evidence>
<keyword evidence="8" id="KW-0028">Amino-acid biosynthesis</keyword>
<comment type="catalytic activity">
    <reaction evidence="11">
        <text>L-leucine + 2-oxoglutarate = 4-methyl-2-oxopentanoate + L-glutamate</text>
        <dbReference type="Rhea" id="RHEA:18321"/>
        <dbReference type="ChEBI" id="CHEBI:16810"/>
        <dbReference type="ChEBI" id="CHEBI:17865"/>
        <dbReference type="ChEBI" id="CHEBI:29985"/>
        <dbReference type="ChEBI" id="CHEBI:57427"/>
        <dbReference type="EC" id="2.6.1.42"/>
    </reaction>
</comment>
<evidence type="ECO:0000256" key="10">
    <source>
        <dbReference type="ARBA" id="ARBA00048798"/>
    </source>
</evidence>
<comment type="catalytic activity">
    <reaction evidence="9">
        <text>L-valine + 2-oxoglutarate = 3-methyl-2-oxobutanoate + L-glutamate</text>
        <dbReference type="Rhea" id="RHEA:24813"/>
        <dbReference type="ChEBI" id="CHEBI:11851"/>
        <dbReference type="ChEBI" id="CHEBI:16810"/>
        <dbReference type="ChEBI" id="CHEBI:29985"/>
        <dbReference type="ChEBI" id="CHEBI:57762"/>
        <dbReference type="EC" id="2.6.1.42"/>
    </reaction>
</comment>
<dbReference type="InterPro" id="IPR001544">
    <property type="entry name" value="Aminotrans_IV"/>
</dbReference>
<dbReference type="Gene3D" id="3.20.10.10">
    <property type="entry name" value="D-amino Acid Aminotransferase, subunit A, domain 2"/>
    <property type="match status" value="1"/>
</dbReference>